<feature type="region of interest" description="Disordered" evidence="1">
    <location>
        <begin position="382"/>
        <end position="406"/>
    </location>
</feature>
<feature type="compositionally biased region" description="Low complexity" evidence="1">
    <location>
        <begin position="647"/>
        <end position="659"/>
    </location>
</feature>
<accession>A0A2U3DZT0</accession>
<feature type="compositionally biased region" description="Pro residues" evidence="1">
    <location>
        <begin position="587"/>
        <end position="596"/>
    </location>
</feature>
<proteinExistence type="predicted"/>
<reference evidence="3" key="3">
    <citation type="submission" date="2023-11" db="EMBL/GenBank/DDBJ databases">
        <authorList>
            <person name="Beijen E."/>
            <person name="Ohm R.A."/>
        </authorList>
    </citation>
    <scope>NUCLEOTIDE SEQUENCE</scope>
    <source>
        <strain evidence="3">CBS 150709</strain>
    </source>
</reference>
<evidence type="ECO:0000313" key="6">
    <source>
        <dbReference type="Proteomes" id="UP001287286"/>
    </source>
</evidence>
<reference evidence="4 5" key="2">
    <citation type="journal article" date="2016" name="Front. Microbiol.">
        <title>Genome and transcriptome sequences reveal the specific parasitism of the nematophagous Purpureocillium lilacinum 36-1.</title>
        <authorList>
            <person name="Xie J."/>
            <person name="Li S."/>
            <person name="Mo C."/>
            <person name="Xiao X."/>
            <person name="Peng D."/>
            <person name="Wang G."/>
            <person name="Xiao Y."/>
        </authorList>
    </citation>
    <scope>NUCLEOTIDE SEQUENCE [LARGE SCALE GENOMIC DNA]</scope>
    <source>
        <strain evidence="4 5">36-1</strain>
    </source>
</reference>
<feature type="compositionally biased region" description="Pro residues" evidence="1">
    <location>
        <begin position="637"/>
        <end position="646"/>
    </location>
</feature>
<sequence>MWDAMGCHGMPAKPAQQEPTFPTVASGSPTHSTHTHTHTLTRGGPRPSPSQSPSSPGGDPVEEVEVEESKRRRRRSRTLGALPRWGFGLVGGGEQMSRKKVERVFKPGSASLHSHALTHNHYRHHRDRLYALVHLSPTPSVPCQSSTADNLHRHLIVGNTPPSDYTMSVLDANKGLPLPAGEQQPQPPPPRSQTQPHPPAHHHHHHNPIRKLVGRFRSTGNGQRSPQPSQQQLSLLQQQPGGSGSLTPSSSIYYESDECYAASASSRAPSFIRTPRRTSTSPASSRGSKGRQSSQPHQQETRETAEALELWNEAYDALRDNPSTAGLVHVYEAIISQELPDGLKTGGLNSSSLEGKSAEQRLELLRAISAAGLRKRRGSKQAAAAAAAQAAAGQQAQQQAPDEDPARRMLDEAKDKIESVTSEYPSSAAIAWAGFCTLTPLLLDPILQRAELRTALCRAIGRIPWYTHLTSTLLDSNQWSATPSPSSSFQTQRARVRESTARLCRALLELEMNCVCAAASAWNPAAKNVVGWAGLAELARRITDLDARARRVVDRNLGEQARGRLRALDVDLLLGGQQEQQEQQEPMSPPPPPPLSPAADGGEAGESGDNGEPEEKTTGAAPAIPAGFSRSSGQPSLPLPPGPPGHGAPATTTTTAQAA</sequence>
<feature type="compositionally biased region" description="Low complexity" evidence="1">
    <location>
        <begin position="382"/>
        <end position="400"/>
    </location>
</feature>
<evidence type="ECO:0000313" key="5">
    <source>
        <dbReference type="Proteomes" id="UP000245956"/>
    </source>
</evidence>
<feature type="compositionally biased region" description="Polar residues" evidence="1">
    <location>
        <begin position="17"/>
        <end position="29"/>
    </location>
</feature>
<dbReference type="Proteomes" id="UP001287286">
    <property type="component" value="Unassembled WGS sequence"/>
</dbReference>
<dbReference type="Proteomes" id="UP000245956">
    <property type="component" value="Unassembled WGS sequence"/>
</dbReference>
<comment type="caution">
    <text evidence="4">The sequence shown here is derived from an EMBL/GenBank/DDBJ whole genome shotgun (WGS) entry which is preliminary data.</text>
</comment>
<reference evidence="3 6" key="4">
    <citation type="journal article" date="2024" name="Microbiol. Resour. Announc.">
        <title>Genome annotations for the ascomycete fungi Trichoderma harzianum, Trichoderma aggressivum, and Purpureocillium lilacinum.</title>
        <authorList>
            <person name="Beijen E.P.W."/>
            <person name="Ohm R.A."/>
        </authorList>
    </citation>
    <scope>NUCLEOTIDE SEQUENCE [LARGE SCALE GENOMIC DNA]</scope>
    <source>
        <strain evidence="3 6">CBS 150709</strain>
    </source>
</reference>
<feature type="region of interest" description="Disordered" evidence="1">
    <location>
        <begin position="264"/>
        <end position="304"/>
    </location>
</feature>
<feature type="compositionally biased region" description="Basic residues" evidence="1">
    <location>
        <begin position="199"/>
        <end position="214"/>
    </location>
</feature>
<reference evidence="4" key="1">
    <citation type="submission" date="2015-05" db="EMBL/GenBank/DDBJ databases">
        <authorList>
            <person name="Wang D.B."/>
            <person name="Wang M."/>
        </authorList>
    </citation>
    <scope>NUCLEOTIDE SEQUENCE</scope>
    <source>
        <strain evidence="4">36-1</strain>
    </source>
</reference>
<dbReference type="Pfam" id="PF17100">
    <property type="entry name" value="NACHT_N"/>
    <property type="match status" value="1"/>
</dbReference>
<evidence type="ECO:0000313" key="4">
    <source>
        <dbReference type="EMBL" id="PWI67765.1"/>
    </source>
</evidence>
<name>A0A2U3DZT0_PURLI</name>
<feature type="domain" description="NWD NACHT-NTPase N-terminal" evidence="2">
    <location>
        <begin position="309"/>
        <end position="540"/>
    </location>
</feature>
<dbReference type="EMBL" id="LCWV01000017">
    <property type="protein sequence ID" value="PWI67765.1"/>
    <property type="molecule type" value="Genomic_DNA"/>
</dbReference>
<keyword evidence="6" id="KW-1185">Reference proteome</keyword>
<dbReference type="InterPro" id="IPR031359">
    <property type="entry name" value="NACHT_N"/>
</dbReference>
<dbReference type="EMBL" id="JAWRVI010000022">
    <property type="protein sequence ID" value="KAK4088975.1"/>
    <property type="molecule type" value="Genomic_DNA"/>
</dbReference>
<protein>
    <recommendedName>
        <fullName evidence="2">NWD NACHT-NTPase N-terminal domain-containing protein</fullName>
    </recommendedName>
</protein>
<dbReference type="AlphaFoldDB" id="A0A2U3DZT0"/>
<feature type="compositionally biased region" description="Low complexity" evidence="1">
    <location>
        <begin position="269"/>
        <end position="295"/>
    </location>
</feature>
<feature type="region of interest" description="Disordered" evidence="1">
    <location>
        <begin position="578"/>
        <end position="659"/>
    </location>
</feature>
<evidence type="ECO:0000259" key="2">
    <source>
        <dbReference type="Pfam" id="PF17100"/>
    </source>
</evidence>
<evidence type="ECO:0000256" key="1">
    <source>
        <dbReference type="SAM" id="MobiDB-lite"/>
    </source>
</evidence>
<gene>
    <name evidence="4" type="ORF">PCL_02686</name>
    <name evidence="3" type="ORF">Purlil1_6828</name>
</gene>
<evidence type="ECO:0000313" key="3">
    <source>
        <dbReference type="EMBL" id="KAK4088975.1"/>
    </source>
</evidence>
<feature type="region of interest" description="Disordered" evidence="1">
    <location>
        <begin position="1"/>
        <end position="77"/>
    </location>
</feature>
<feature type="compositionally biased region" description="Low complexity" evidence="1">
    <location>
        <begin position="40"/>
        <end position="58"/>
    </location>
</feature>
<organism evidence="4 5">
    <name type="scientific">Purpureocillium lilacinum</name>
    <name type="common">Paecilomyces lilacinus</name>
    <dbReference type="NCBI Taxonomy" id="33203"/>
    <lineage>
        <taxon>Eukaryota</taxon>
        <taxon>Fungi</taxon>
        <taxon>Dikarya</taxon>
        <taxon>Ascomycota</taxon>
        <taxon>Pezizomycotina</taxon>
        <taxon>Sordariomycetes</taxon>
        <taxon>Hypocreomycetidae</taxon>
        <taxon>Hypocreales</taxon>
        <taxon>Ophiocordycipitaceae</taxon>
        <taxon>Purpureocillium</taxon>
    </lineage>
</organism>
<feature type="compositionally biased region" description="Low complexity" evidence="1">
    <location>
        <begin position="222"/>
        <end position="250"/>
    </location>
</feature>
<feature type="region of interest" description="Disordered" evidence="1">
    <location>
        <begin position="166"/>
        <end position="250"/>
    </location>
</feature>